<dbReference type="EMBL" id="UINC01188007">
    <property type="protein sequence ID" value="SVE01019.1"/>
    <property type="molecule type" value="Genomic_DNA"/>
</dbReference>
<proteinExistence type="predicted"/>
<evidence type="ECO:0000256" key="1">
    <source>
        <dbReference type="SAM" id="Phobius"/>
    </source>
</evidence>
<gene>
    <name evidence="2" type="ORF">METZ01_LOCUS453873</name>
</gene>
<feature type="transmembrane region" description="Helical" evidence="1">
    <location>
        <begin position="119"/>
        <end position="140"/>
    </location>
</feature>
<keyword evidence="1" id="KW-0472">Membrane</keyword>
<sequence>WSYTINKETEDLIPLLDSKNEVYWQNLRMKIEEWQLHFLSQNAKRSASLSKIHQTNTLNFNTFNKETRDQWLDYLSKKEKAMERYVDEVKYNLNNISTPGHTHDEQALQRESETTNERILLLSFLAMSIPMLGAIFSPAFTINTKIISASVLLFLPILYFSIFRLSKKRQNKLDAKRDFNRQRKHLQQYVSYHEDNIKEIKNDDKLADDVKKNIIEWEEENINIGLSMLAKIEKKLK</sequence>
<keyword evidence="1" id="KW-1133">Transmembrane helix</keyword>
<name>A0A383A0A8_9ZZZZ</name>
<feature type="transmembrane region" description="Helical" evidence="1">
    <location>
        <begin position="146"/>
        <end position="166"/>
    </location>
</feature>
<dbReference type="AlphaFoldDB" id="A0A383A0A8"/>
<keyword evidence="1" id="KW-0812">Transmembrane</keyword>
<accession>A0A383A0A8</accession>
<evidence type="ECO:0000313" key="2">
    <source>
        <dbReference type="EMBL" id="SVE01019.1"/>
    </source>
</evidence>
<feature type="non-terminal residue" evidence="2">
    <location>
        <position position="1"/>
    </location>
</feature>
<protein>
    <submittedName>
        <fullName evidence="2">Uncharacterized protein</fullName>
    </submittedName>
</protein>
<reference evidence="2" key="1">
    <citation type="submission" date="2018-05" db="EMBL/GenBank/DDBJ databases">
        <authorList>
            <person name="Lanie J.A."/>
            <person name="Ng W.-L."/>
            <person name="Kazmierczak K.M."/>
            <person name="Andrzejewski T.M."/>
            <person name="Davidsen T.M."/>
            <person name="Wayne K.J."/>
            <person name="Tettelin H."/>
            <person name="Glass J.I."/>
            <person name="Rusch D."/>
            <person name="Podicherti R."/>
            <person name="Tsui H.-C.T."/>
            <person name="Winkler M.E."/>
        </authorList>
    </citation>
    <scope>NUCLEOTIDE SEQUENCE</scope>
</reference>
<organism evidence="2">
    <name type="scientific">marine metagenome</name>
    <dbReference type="NCBI Taxonomy" id="408172"/>
    <lineage>
        <taxon>unclassified sequences</taxon>
        <taxon>metagenomes</taxon>
        <taxon>ecological metagenomes</taxon>
    </lineage>
</organism>